<evidence type="ECO:0008006" key="8">
    <source>
        <dbReference type="Google" id="ProtNLM"/>
    </source>
</evidence>
<dbReference type="SUPFAM" id="SSF53623">
    <property type="entry name" value="MurD-like peptide ligases, catalytic domain"/>
    <property type="match status" value="1"/>
</dbReference>
<keyword evidence="3" id="KW-0067">ATP-binding</keyword>
<keyword evidence="2" id="KW-0547">Nucleotide-binding</keyword>
<evidence type="ECO:0000259" key="5">
    <source>
        <dbReference type="Pfam" id="PF08245"/>
    </source>
</evidence>
<accession>A0A1G2Q5W3</accession>
<dbReference type="SUPFAM" id="SSF53244">
    <property type="entry name" value="MurD-like peptide ligases, peptide-binding domain"/>
    <property type="match status" value="1"/>
</dbReference>
<dbReference type="InterPro" id="IPR036565">
    <property type="entry name" value="Mur-like_cat_sf"/>
</dbReference>
<dbReference type="EMBL" id="MHTC01000001">
    <property type="protein sequence ID" value="OHA55935.1"/>
    <property type="molecule type" value="Genomic_DNA"/>
</dbReference>
<dbReference type="GO" id="GO:0005524">
    <property type="term" value="F:ATP binding"/>
    <property type="evidence" value="ECO:0007669"/>
    <property type="project" value="UniProtKB-KW"/>
</dbReference>
<sequence length="427" mass="45962">MKIILQQVLKILARVFIARYHPRIVGVTGSVGKTGSRLAIAAVLAERWRVGQAQNNFNNEIGLPLAILGEPDSGYRNLLAWLGILIRAIKHLVIKQKDYPEVLVLEYGVDHPGDMNYLLAIARPEVAVITAISATHLEFFGSVEGVAMEKSKLIASLPLQGTAVLNFDFSAVELIKNKTKAKVIGYGEDRSAVVRLIGIDISKLPDSTIQGVSFRLAVGGSTVPVLIRETVGQPVVSMAAAGAAVGQAMGLSVLEITHGLEKFKPPAGRLRLIKGLTGSLILDDTYNSSPQAAAAALDILKVLPLNVGAKRWAVLGDMLELGADSENLHYEIGRRVADSKVDYLVTVGTASENITKGAQVAGLAYDESWHVTDTREAIKLIQQKVNKGDIILVKGSQGVRCERIVKGIMLEPERAGELLVRQSPPWV</sequence>
<protein>
    <recommendedName>
        <fullName evidence="8">UDP-N-acetylmuramoyl-tripeptide--D-alanyl-D-alanine ligase</fullName>
    </recommendedName>
</protein>
<evidence type="ECO:0000313" key="7">
    <source>
        <dbReference type="Proteomes" id="UP000177575"/>
    </source>
</evidence>
<dbReference type="Pfam" id="PF08245">
    <property type="entry name" value="Mur_ligase_M"/>
    <property type="match status" value="1"/>
</dbReference>
<organism evidence="6 7">
    <name type="scientific">Candidatus Veblenbacteria bacterium RIFOXYB1_FULL_43_13</name>
    <dbReference type="NCBI Taxonomy" id="1802426"/>
    <lineage>
        <taxon>Bacteria</taxon>
        <taxon>Candidatus Vebleniibacteriota</taxon>
    </lineage>
</organism>
<feature type="domain" description="Mur ligase C-terminal" evidence="4">
    <location>
        <begin position="268"/>
        <end position="396"/>
    </location>
</feature>
<dbReference type="InterPro" id="IPR036615">
    <property type="entry name" value="Mur_ligase_C_dom_sf"/>
</dbReference>
<dbReference type="Pfam" id="PF02875">
    <property type="entry name" value="Mur_ligase_C"/>
    <property type="match status" value="1"/>
</dbReference>
<evidence type="ECO:0000256" key="1">
    <source>
        <dbReference type="ARBA" id="ARBA00022598"/>
    </source>
</evidence>
<dbReference type="Gene3D" id="3.90.190.20">
    <property type="entry name" value="Mur ligase, C-terminal domain"/>
    <property type="match status" value="1"/>
</dbReference>
<dbReference type="AlphaFoldDB" id="A0A1G2Q5W3"/>
<name>A0A1G2Q5W3_9BACT</name>
<dbReference type="Gene3D" id="3.40.1190.10">
    <property type="entry name" value="Mur-like, catalytic domain"/>
    <property type="match status" value="1"/>
</dbReference>
<evidence type="ECO:0000259" key="4">
    <source>
        <dbReference type="Pfam" id="PF02875"/>
    </source>
</evidence>
<evidence type="ECO:0000313" key="6">
    <source>
        <dbReference type="EMBL" id="OHA55935.1"/>
    </source>
</evidence>
<dbReference type="InterPro" id="IPR051046">
    <property type="entry name" value="MurCDEF_CellWall_CoF430Synth"/>
</dbReference>
<feature type="domain" description="Mur ligase central" evidence="5">
    <location>
        <begin position="98"/>
        <end position="192"/>
    </location>
</feature>
<keyword evidence="1" id="KW-0436">Ligase</keyword>
<dbReference type="Proteomes" id="UP000177575">
    <property type="component" value="Unassembled WGS sequence"/>
</dbReference>
<gene>
    <name evidence="6" type="ORF">A2388_00130</name>
</gene>
<dbReference type="PANTHER" id="PTHR43024">
    <property type="entry name" value="UDP-N-ACETYLMURAMOYL-TRIPEPTIDE--D-ALANYL-D-ALANINE LIGASE"/>
    <property type="match status" value="1"/>
</dbReference>
<dbReference type="PANTHER" id="PTHR43024:SF1">
    <property type="entry name" value="UDP-N-ACETYLMURAMOYL-TRIPEPTIDE--D-ALANYL-D-ALANINE LIGASE"/>
    <property type="match status" value="1"/>
</dbReference>
<dbReference type="InterPro" id="IPR004101">
    <property type="entry name" value="Mur_ligase_C"/>
</dbReference>
<evidence type="ECO:0000256" key="2">
    <source>
        <dbReference type="ARBA" id="ARBA00022741"/>
    </source>
</evidence>
<evidence type="ECO:0000256" key="3">
    <source>
        <dbReference type="ARBA" id="ARBA00022840"/>
    </source>
</evidence>
<proteinExistence type="predicted"/>
<dbReference type="InterPro" id="IPR013221">
    <property type="entry name" value="Mur_ligase_cen"/>
</dbReference>
<reference evidence="6 7" key="1">
    <citation type="journal article" date="2016" name="Nat. Commun.">
        <title>Thousands of microbial genomes shed light on interconnected biogeochemical processes in an aquifer system.</title>
        <authorList>
            <person name="Anantharaman K."/>
            <person name="Brown C.T."/>
            <person name="Hug L.A."/>
            <person name="Sharon I."/>
            <person name="Castelle C.J."/>
            <person name="Probst A.J."/>
            <person name="Thomas B.C."/>
            <person name="Singh A."/>
            <person name="Wilkins M.J."/>
            <person name="Karaoz U."/>
            <person name="Brodie E.L."/>
            <person name="Williams K.H."/>
            <person name="Hubbard S.S."/>
            <person name="Banfield J.F."/>
        </authorList>
    </citation>
    <scope>NUCLEOTIDE SEQUENCE [LARGE SCALE GENOMIC DNA]</scope>
</reference>
<dbReference type="GO" id="GO:0016881">
    <property type="term" value="F:acid-amino acid ligase activity"/>
    <property type="evidence" value="ECO:0007669"/>
    <property type="project" value="InterPro"/>
</dbReference>
<comment type="caution">
    <text evidence="6">The sequence shown here is derived from an EMBL/GenBank/DDBJ whole genome shotgun (WGS) entry which is preliminary data.</text>
</comment>